<dbReference type="InterPro" id="IPR004843">
    <property type="entry name" value="Calcineurin-like_PHP"/>
</dbReference>
<dbReference type="AlphaFoldDB" id="A0A1I4RJN6"/>
<organism evidence="6 7">
    <name type="scientific">Pleomorphomonas diazotrophica</name>
    <dbReference type="NCBI Taxonomy" id="1166257"/>
    <lineage>
        <taxon>Bacteria</taxon>
        <taxon>Pseudomonadati</taxon>
        <taxon>Pseudomonadota</taxon>
        <taxon>Alphaproteobacteria</taxon>
        <taxon>Hyphomicrobiales</taxon>
        <taxon>Pleomorphomonadaceae</taxon>
        <taxon>Pleomorphomonas</taxon>
    </lineage>
</organism>
<dbReference type="PANTHER" id="PTHR42988:SF2">
    <property type="entry name" value="CYCLIC NUCLEOTIDE PHOSPHODIESTERASE CBUA0032-RELATED"/>
    <property type="match status" value="1"/>
</dbReference>
<reference evidence="6 7" key="1">
    <citation type="submission" date="2017-12" db="EMBL/GenBank/DDBJ databases">
        <title>Anaerobic carbon monoxide metabolism by Pleomorphomonas carboxyditropha sp. nov., a new mesophilic hydrogenogenic carboxidotroph.</title>
        <authorList>
            <person name="Esquivel-Elizondo S."/>
            <person name="Krajmalnik-Brown R."/>
        </authorList>
    </citation>
    <scope>NUCLEOTIDE SEQUENCE [LARGE SCALE GENOMIC DNA]</scope>
    <source>
        <strain evidence="6 7">R5-392</strain>
    </source>
</reference>
<evidence type="ECO:0000259" key="5">
    <source>
        <dbReference type="Pfam" id="PF00149"/>
    </source>
</evidence>
<dbReference type="Proteomes" id="UP000233491">
    <property type="component" value="Unassembled WGS sequence"/>
</dbReference>
<proteinExistence type="inferred from homology"/>
<evidence type="ECO:0000313" key="7">
    <source>
        <dbReference type="Proteomes" id="UP000233491"/>
    </source>
</evidence>
<dbReference type="EMBL" id="PJNW01000017">
    <property type="protein sequence ID" value="PKR87529.1"/>
    <property type="molecule type" value="Genomic_DNA"/>
</dbReference>
<dbReference type="InterPro" id="IPR029052">
    <property type="entry name" value="Metallo-depent_PP-like"/>
</dbReference>
<comment type="similarity">
    <text evidence="4">Belongs to the cyclic nucleotide phosphodiesterase class-III family.</text>
</comment>
<accession>A0A1I4RJN6</accession>
<dbReference type="PANTHER" id="PTHR42988">
    <property type="entry name" value="PHOSPHOHYDROLASE"/>
    <property type="match status" value="1"/>
</dbReference>
<dbReference type="OrthoDB" id="9794568at2"/>
<dbReference type="RefSeq" id="WP_101291038.1">
    <property type="nucleotide sequence ID" value="NZ_FOUQ01000002.1"/>
</dbReference>
<feature type="domain" description="Calcineurin-like phosphoesterase" evidence="5">
    <location>
        <begin position="2"/>
        <end position="225"/>
    </location>
</feature>
<evidence type="ECO:0000313" key="6">
    <source>
        <dbReference type="EMBL" id="PKR87529.1"/>
    </source>
</evidence>
<evidence type="ECO:0000256" key="3">
    <source>
        <dbReference type="ARBA" id="ARBA00023004"/>
    </source>
</evidence>
<dbReference type="GO" id="GO:0016787">
    <property type="term" value="F:hydrolase activity"/>
    <property type="evidence" value="ECO:0007669"/>
    <property type="project" value="UniProtKB-KW"/>
</dbReference>
<gene>
    <name evidence="6" type="ORF">CXZ10_19475</name>
</gene>
<keyword evidence="3" id="KW-0408">Iron</keyword>
<dbReference type="InterPro" id="IPR050884">
    <property type="entry name" value="CNP_phosphodiesterase-III"/>
</dbReference>
<keyword evidence="1" id="KW-0479">Metal-binding</keyword>
<evidence type="ECO:0000256" key="1">
    <source>
        <dbReference type="ARBA" id="ARBA00022723"/>
    </source>
</evidence>
<protein>
    <submittedName>
        <fullName evidence="6">Metallophosphatase</fullName>
    </submittedName>
</protein>
<name>A0A1I4RJN6_9HYPH</name>
<dbReference type="GO" id="GO:0046872">
    <property type="term" value="F:metal ion binding"/>
    <property type="evidence" value="ECO:0007669"/>
    <property type="project" value="UniProtKB-KW"/>
</dbReference>
<dbReference type="Gene3D" id="3.60.21.10">
    <property type="match status" value="1"/>
</dbReference>
<dbReference type="Pfam" id="PF00149">
    <property type="entry name" value="Metallophos"/>
    <property type="match status" value="1"/>
</dbReference>
<sequence length="298" mass="31920">MFRLIHISDLHLGPLPEARLRDLASKRIIGYVNWHRNRSRAFGDDVEAALIAAIAAERPDHIAVTGDLVNIALANEYATASAFLALIGSGNVVSAVPGNHDAYVPGAARRARKAWAAYMTADAGEAEGWPYVRRRGDVAIVGASSAVATGPFMATGTFSEKQEERLATALDKLGRAGLCRVVLIHHPPVKGATAWHKRLSGASRFRKVIARHGAELVLHGHTHQPTRLSLVGPKGAVPVIGVPAATQRPDGDHPAAGFNLFDIERTDAGFRMRHRLMQAMAGGAFVETRSEEILSPAP</sequence>
<dbReference type="SUPFAM" id="SSF56300">
    <property type="entry name" value="Metallo-dependent phosphatases"/>
    <property type="match status" value="1"/>
</dbReference>
<evidence type="ECO:0000256" key="4">
    <source>
        <dbReference type="ARBA" id="ARBA00025742"/>
    </source>
</evidence>
<keyword evidence="2" id="KW-0378">Hydrolase</keyword>
<evidence type="ECO:0000256" key="2">
    <source>
        <dbReference type="ARBA" id="ARBA00022801"/>
    </source>
</evidence>
<comment type="caution">
    <text evidence="6">The sequence shown here is derived from an EMBL/GenBank/DDBJ whole genome shotgun (WGS) entry which is preliminary data.</text>
</comment>
<keyword evidence="7" id="KW-1185">Reference proteome</keyword>